<keyword evidence="9" id="KW-1185">Reference proteome</keyword>
<keyword evidence="2" id="KW-0328">Glycosyltransferase</keyword>
<proteinExistence type="inferred from homology"/>
<reference evidence="8 9" key="1">
    <citation type="submission" date="2020-04" db="EMBL/GenBank/DDBJ databases">
        <title>MicrobeNet Type strains.</title>
        <authorList>
            <person name="Nicholson A.C."/>
        </authorList>
    </citation>
    <scope>NUCLEOTIDE SEQUENCE [LARGE SCALE GENOMIC DNA]</scope>
    <source>
        <strain evidence="8 9">JCM 12354</strain>
    </source>
</reference>
<organism evidence="8 9">
    <name type="scientific">Nocardia vermiculata</name>
    <dbReference type="NCBI Taxonomy" id="257274"/>
    <lineage>
        <taxon>Bacteria</taxon>
        <taxon>Bacillati</taxon>
        <taxon>Actinomycetota</taxon>
        <taxon>Actinomycetes</taxon>
        <taxon>Mycobacteriales</taxon>
        <taxon>Nocardiaceae</taxon>
        <taxon>Nocardia</taxon>
    </lineage>
</organism>
<accession>A0A846XV41</accession>
<comment type="similarity">
    <text evidence="6">Belongs to the DarT ADP-ribosyltransferase family.</text>
</comment>
<dbReference type="GO" id="GO:0003677">
    <property type="term" value="F:DNA binding"/>
    <property type="evidence" value="ECO:0007669"/>
    <property type="project" value="UniProtKB-UniRule"/>
</dbReference>
<dbReference type="PROSITE" id="PS52018">
    <property type="entry name" value="DART"/>
    <property type="match status" value="1"/>
</dbReference>
<keyword evidence="5 6" id="KW-0238">DNA-binding</keyword>
<dbReference type="AlphaFoldDB" id="A0A846XV41"/>
<evidence type="ECO:0000313" key="8">
    <source>
        <dbReference type="EMBL" id="NKY49720.1"/>
    </source>
</evidence>
<dbReference type="EMBL" id="JAAXOP010000002">
    <property type="protein sequence ID" value="NKY49720.1"/>
    <property type="molecule type" value="Genomic_DNA"/>
</dbReference>
<evidence type="ECO:0000313" key="9">
    <source>
        <dbReference type="Proteomes" id="UP000565711"/>
    </source>
</evidence>
<keyword evidence="1 6" id="KW-1277">Toxin-antitoxin system</keyword>
<dbReference type="GO" id="GO:0016779">
    <property type="term" value="F:nucleotidyltransferase activity"/>
    <property type="evidence" value="ECO:0007669"/>
    <property type="project" value="UniProtKB-KW"/>
</dbReference>
<feature type="domain" description="DarT" evidence="7">
    <location>
        <begin position="1"/>
        <end position="192"/>
    </location>
</feature>
<comment type="caution">
    <text evidence="6">Lacks conserved residue(s) required for the propagation of feature annotation.</text>
</comment>
<dbReference type="Proteomes" id="UP000565711">
    <property type="component" value="Unassembled WGS sequence"/>
</dbReference>
<evidence type="ECO:0000256" key="5">
    <source>
        <dbReference type="ARBA" id="ARBA00023125"/>
    </source>
</evidence>
<sequence length="192" mass="21445">MIVEGLCSDSEASVRGLTKVSIAYDHIKARRARRRVGAGPQGTLADYVPFYLAPRSPMLYAIHSGNVSAEAADCTRIVYLCTTSQHLRDQGRTVVTTDRHAASALAEFTTDDQVFASSVDWQVMAAKYWKDTADDPDRSDRRQAELLVHHRVPWDNILVIATANEPVHTEVRTVLGKFGITTKVVVRPNWYF</sequence>
<evidence type="ECO:0000256" key="1">
    <source>
        <dbReference type="ARBA" id="ARBA00022649"/>
    </source>
</evidence>
<evidence type="ECO:0000256" key="4">
    <source>
        <dbReference type="ARBA" id="ARBA00022695"/>
    </source>
</evidence>
<gene>
    <name evidence="8" type="ORF">HGA08_05765</name>
</gene>
<evidence type="ECO:0000256" key="3">
    <source>
        <dbReference type="ARBA" id="ARBA00022679"/>
    </source>
</evidence>
<name>A0A846XV41_9NOCA</name>
<dbReference type="InterPro" id="IPR029494">
    <property type="entry name" value="DarT"/>
</dbReference>
<protein>
    <submittedName>
        <fullName evidence="8">DUF4433 domain-containing protein</fullName>
    </submittedName>
</protein>
<evidence type="ECO:0000259" key="7">
    <source>
        <dbReference type="PROSITE" id="PS52018"/>
    </source>
</evidence>
<dbReference type="GO" id="GO:0016757">
    <property type="term" value="F:glycosyltransferase activity"/>
    <property type="evidence" value="ECO:0007669"/>
    <property type="project" value="UniProtKB-KW"/>
</dbReference>
<dbReference type="Pfam" id="PF14487">
    <property type="entry name" value="DarT"/>
    <property type="match status" value="1"/>
</dbReference>
<keyword evidence="4" id="KW-0548">Nucleotidyltransferase</keyword>
<comment type="caution">
    <text evidence="8">The sequence shown here is derived from an EMBL/GenBank/DDBJ whole genome shotgun (WGS) entry which is preliminary data.</text>
</comment>
<keyword evidence="3" id="KW-0808">Transferase</keyword>
<evidence type="ECO:0000256" key="2">
    <source>
        <dbReference type="ARBA" id="ARBA00022676"/>
    </source>
</evidence>
<evidence type="ECO:0000256" key="6">
    <source>
        <dbReference type="PROSITE-ProRule" id="PRU01362"/>
    </source>
</evidence>